<protein>
    <submittedName>
        <fullName evidence="2">YchJ family metal-binding protein</fullName>
    </submittedName>
</protein>
<dbReference type="RefSeq" id="WP_272179618.1">
    <property type="nucleotide sequence ID" value="NZ_JAQOMS010000002.1"/>
</dbReference>
<proteinExistence type="predicted"/>
<reference evidence="2 3" key="1">
    <citation type="submission" date="2023-01" db="EMBL/GenBank/DDBJ databases">
        <title>Psychrosphaera sp. nov., isolated from marine algae.</title>
        <authorList>
            <person name="Bayburt H."/>
            <person name="Choi B.J."/>
            <person name="Kim J.M."/>
            <person name="Choi D.G."/>
            <person name="Jeon C.O."/>
        </authorList>
    </citation>
    <scope>NUCLEOTIDE SEQUENCE [LARGE SCALE GENOMIC DNA]</scope>
    <source>
        <strain evidence="2 3">G1-22</strain>
    </source>
</reference>
<accession>A0ABT5FB82</accession>
<dbReference type="InterPro" id="IPR004027">
    <property type="entry name" value="SEC_C_motif"/>
</dbReference>
<feature type="domain" description="YchJ-like middle NTF2-like" evidence="1">
    <location>
        <begin position="27"/>
        <end position="119"/>
    </location>
</feature>
<gene>
    <name evidence="2" type="ORF">PN838_02050</name>
</gene>
<dbReference type="SUPFAM" id="SSF54427">
    <property type="entry name" value="NTF2-like"/>
    <property type="match status" value="1"/>
</dbReference>
<dbReference type="PANTHER" id="PTHR33747:SF1">
    <property type="entry name" value="ADENYLATE CYCLASE-ASSOCIATED CAP C-TERMINAL DOMAIN-CONTAINING PROTEIN"/>
    <property type="match status" value="1"/>
</dbReference>
<evidence type="ECO:0000313" key="3">
    <source>
        <dbReference type="Proteomes" id="UP001528411"/>
    </source>
</evidence>
<dbReference type="InterPro" id="IPR032710">
    <property type="entry name" value="NTF2-like_dom_sf"/>
</dbReference>
<dbReference type="Proteomes" id="UP001528411">
    <property type="component" value="Unassembled WGS sequence"/>
</dbReference>
<organism evidence="2 3">
    <name type="scientific">Psychrosphaera algicola</name>
    <dbReference type="NCBI Taxonomy" id="3023714"/>
    <lineage>
        <taxon>Bacteria</taxon>
        <taxon>Pseudomonadati</taxon>
        <taxon>Pseudomonadota</taxon>
        <taxon>Gammaproteobacteria</taxon>
        <taxon>Alteromonadales</taxon>
        <taxon>Pseudoalteromonadaceae</taxon>
        <taxon>Psychrosphaera</taxon>
    </lineage>
</organism>
<dbReference type="SUPFAM" id="SSF103642">
    <property type="entry name" value="Sec-C motif"/>
    <property type="match status" value="1"/>
</dbReference>
<evidence type="ECO:0000313" key="2">
    <source>
        <dbReference type="EMBL" id="MDC2887841.1"/>
    </source>
</evidence>
<dbReference type="InterPro" id="IPR048469">
    <property type="entry name" value="YchJ-like_M"/>
</dbReference>
<name>A0ABT5FB82_9GAMM</name>
<dbReference type="Gene3D" id="3.10.450.50">
    <property type="match status" value="1"/>
</dbReference>
<dbReference type="PANTHER" id="PTHR33747">
    <property type="entry name" value="UPF0225 PROTEIN SCO1677"/>
    <property type="match status" value="1"/>
</dbReference>
<comment type="caution">
    <text evidence="2">The sequence shown here is derived from an EMBL/GenBank/DDBJ whole genome shotgun (WGS) entry which is preliminary data.</text>
</comment>
<dbReference type="Pfam" id="PF02810">
    <property type="entry name" value="SEC-C"/>
    <property type="match status" value="1"/>
</dbReference>
<dbReference type="Pfam" id="PF17775">
    <property type="entry name" value="YchJ_M-like"/>
    <property type="match status" value="1"/>
</dbReference>
<sequence length="149" mass="17496">MFCCPCSDREYEICCKPLIERKSSPSSPEQLMRSRYSAFVLNKPEYLYDTSSVNLKSQLTVEQLRQSCIENCFVKLEIVNTETQFVEFKAFFIEHEHCGVLHERSKFVVENGIWKYDTGTLFDEPINKLNRNDLCPCDSGKKFKKCHMR</sequence>
<dbReference type="EMBL" id="JAQOMS010000002">
    <property type="protein sequence ID" value="MDC2887841.1"/>
    <property type="molecule type" value="Genomic_DNA"/>
</dbReference>
<keyword evidence="3" id="KW-1185">Reference proteome</keyword>
<evidence type="ECO:0000259" key="1">
    <source>
        <dbReference type="Pfam" id="PF17775"/>
    </source>
</evidence>